<reference evidence="8 9" key="1">
    <citation type="submission" date="2020-03" db="EMBL/GenBank/DDBJ databases">
        <authorList>
            <person name="Zhu W."/>
        </authorList>
    </citation>
    <scope>NUCLEOTIDE SEQUENCE [LARGE SCALE GENOMIC DNA]</scope>
    <source>
        <strain evidence="8 9">323-1</strain>
    </source>
</reference>
<dbReference type="PANTHER" id="PTHR33884:SF7">
    <property type="entry name" value="BSL8023 PROTEIN"/>
    <property type="match status" value="1"/>
</dbReference>
<evidence type="ECO:0000256" key="7">
    <source>
        <dbReference type="SAM" id="Phobius"/>
    </source>
</evidence>
<dbReference type="Pfam" id="PF04226">
    <property type="entry name" value="Transgly_assoc"/>
    <property type="match status" value="1"/>
</dbReference>
<sequence length="83" mass="8490">MMSLIGAIVIGFIAGLIARAIHPGNDKAGFIVTTLLGIVGSLLATYGGRLLGLYPEGSSAGFIASVIGAIIILFIYNLVVKKS</sequence>
<evidence type="ECO:0000256" key="1">
    <source>
        <dbReference type="ARBA" id="ARBA00004651"/>
    </source>
</evidence>
<keyword evidence="5 7" id="KW-1133">Transmembrane helix</keyword>
<gene>
    <name evidence="8" type="ORF">G8E00_00060</name>
</gene>
<keyword evidence="3" id="KW-1003">Cell membrane</keyword>
<evidence type="ECO:0000256" key="5">
    <source>
        <dbReference type="ARBA" id="ARBA00022989"/>
    </source>
</evidence>
<dbReference type="Proteomes" id="UP000502297">
    <property type="component" value="Chromosome"/>
</dbReference>
<keyword evidence="6 7" id="KW-0472">Membrane</keyword>
<comment type="subcellular location">
    <subcellularLocation>
        <location evidence="1">Cell membrane</location>
        <topology evidence="1">Multi-pass membrane protein</topology>
    </subcellularLocation>
</comment>
<accession>A0A6G8RRA4</accession>
<dbReference type="EMBL" id="CP049801">
    <property type="protein sequence ID" value="QIO04462.1"/>
    <property type="molecule type" value="Genomic_DNA"/>
</dbReference>
<comment type="similarity">
    <text evidence="2">Belongs to the UPF0410 family.</text>
</comment>
<organism evidence="8 9">
    <name type="scientific">Acinetobacter shaoyimingii</name>
    <dbReference type="NCBI Taxonomy" id="2715164"/>
    <lineage>
        <taxon>Bacteria</taxon>
        <taxon>Pseudomonadati</taxon>
        <taxon>Pseudomonadota</taxon>
        <taxon>Gammaproteobacteria</taxon>
        <taxon>Moraxellales</taxon>
        <taxon>Moraxellaceae</taxon>
        <taxon>Acinetobacter</taxon>
    </lineage>
</organism>
<evidence type="ECO:0000256" key="4">
    <source>
        <dbReference type="ARBA" id="ARBA00022692"/>
    </source>
</evidence>
<evidence type="ECO:0000256" key="2">
    <source>
        <dbReference type="ARBA" id="ARBA00011006"/>
    </source>
</evidence>
<dbReference type="GO" id="GO:0005886">
    <property type="term" value="C:plasma membrane"/>
    <property type="evidence" value="ECO:0007669"/>
    <property type="project" value="UniProtKB-SubCell"/>
</dbReference>
<evidence type="ECO:0000313" key="9">
    <source>
        <dbReference type="Proteomes" id="UP000502297"/>
    </source>
</evidence>
<evidence type="ECO:0000256" key="3">
    <source>
        <dbReference type="ARBA" id="ARBA00022475"/>
    </source>
</evidence>
<feature type="transmembrane region" description="Helical" evidence="7">
    <location>
        <begin position="30"/>
        <end position="48"/>
    </location>
</feature>
<keyword evidence="4 7" id="KW-0812">Transmembrane</keyword>
<proteinExistence type="inferred from homology"/>
<keyword evidence="9" id="KW-1185">Reference proteome</keyword>
<dbReference type="InterPro" id="IPR007341">
    <property type="entry name" value="Transgly_assoc"/>
</dbReference>
<feature type="transmembrane region" description="Helical" evidence="7">
    <location>
        <begin position="60"/>
        <end position="79"/>
    </location>
</feature>
<dbReference type="KEGG" id="asha:G8E00_00060"/>
<name>A0A6G8RRA4_9GAMM</name>
<dbReference type="AlphaFoldDB" id="A0A6G8RRA4"/>
<evidence type="ECO:0000256" key="6">
    <source>
        <dbReference type="ARBA" id="ARBA00023136"/>
    </source>
</evidence>
<dbReference type="RefSeq" id="WP_166012831.1">
    <property type="nucleotide sequence ID" value="NZ_CP049801.1"/>
</dbReference>
<dbReference type="PANTHER" id="PTHR33884">
    <property type="entry name" value="UPF0410 PROTEIN YMGE"/>
    <property type="match status" value="1"/>
</dbReference>
<evidence type="ECO:0000313" key="8">
    <source>
        <dbReference type="EMBL" id="QIO04462.1"/>
    </source>
</evidence>
<protein>
    <submittedName>
        <fullName evidence="8">GlsB/YeaQ/YmgE family stress response membrane protein</fullName>
    </submittedName>
</protein>